<proteinExistence type="predicted"/>
<keyword evidence="1" id="KW-0472">Membrane</keyword>
<keyword evidence="1" id="KW-0812">Transmembrane</keyword>
<dbReference type="AlphaFoldDB" id="A0AAN8UFV7"/>
<dbReference type="PANTHER" id="PTHR37185">
    <property type="entry name" value="MEMBRANE PROTEIN"/>
    <property type="match status" value="1"/>
</dbReference>
<keyword evidence="4" id="KW-1185">Reference proteome</keyword>
<reference evidence="3 4" key="1">
    <citation type="submission" date="2023-12" db="EMBL/GenBank/DDBJ databases">
        <title>A high-quality genome assembly for Dillenia turbinata (Dilleniales).</title>
        <authorList>
            <person name="Chanderbali A."/>
        </authorList>
    </citation>
    <scope>NUCLEOTIDE SEQUENCE [LARGE SCALE GENOMIC DNA]</scope>
    <source>
        <strain evidence="3">LSX21</strain>
        <tissue evidence="3">Leaf</tissue>
    </source>
</reference>
<keyword evidence="1" id="KW-1133">Transmembrane helix</keyword>
<evidence type="ECO:0000313" key="4">
    <source>
        <dbReference type="Proteomes" id="UP001370490"/>
    </source>
</evidence>
<dbReference type="PANTHER" id="PTHR37185:SF3">
    <property type="entry name" value="MEMBRANE PROTEIN"/>
    <property type="match status" value="1"/>
</dbReference>
<dbReference type="Pfam" id="PF13266">
    <property type="entry name" value="DUF4057"/>
    <property type="match status" value="1"/>
</dbReference>
<feature type="non-terminal residue" evidence="3">
    <location>
        <position position="232"/>
    </location>
</feature>
<evidence type="ECO:0000259" key="2">
    <source>
        <dbReference type="Pfam" id="PF13266"/>
    </source>
</evidence>
<evidence type="ECO:0000313" key="3">
    <source>
        <dbReference type="EMBL" id="KAK6916013.1"/>
    </source>
</evidence>
<feature type="domain" description="DUF4057" evidence="2">
    <location>
        <begin position="24"/>
        <end position="67"/>
    </location>
</feature>
<gene>
    <name evidence="3" type="ORF">RJ641_018874</name>
</gene>
<protein>
    <recommendedName>
        <fullName evidence="2">DUF4057 domain-containing protein</fullName>
    </recommendedName>
</protein>
<organism evidence="3 4">
    <name type="scientific">Dillenia turbinata</name>
    <dbReference type="NCBI Taxonomy" id="194707"/>
    <lineage>
        <taxon>Eukaryota</taxon>
        <taxon>Viridiplantae</taxon>
        <taxon>Streptophyta</taxon>
        <taxon>Embryophyta</taxon>
        <taxon>Tracheophyta</taxon>
        <taxon>Spermatophyta</taxon>
        <taxon>Magnoliopsida</taxon>
        <taxon>eudicotyledons</taxon>
        <taxon>Gunneridae</taxon>
        <taxon>Pentapetalae</taxon>
        <taxon>Dilleniales</taxon>
        <taxon>Dilleniaceae</taxon>
        <taxon>Dillenia</taxon>
    </lineage>
</organism>
<evidence type="ECO:0000256" key="1">
    <source>
        <dbReference type="SAM" id="Phobius"/>
    </source>
</evidence>
<accession>A0AAN8UFV7</accession>
<feature type="transmembrane region" description="Helical" evidence="1">
    <location>
        <begin position="196"/>
        <end position="219"/>
    </location>
</feature>
<sequence length="232" mass="25320">MYRQVRGGTEAMKTIPHVSPITEPYSGHKLKEITGSGIFATDEEDAALESGSANTASNNRTGLRMYQPSRPPSLHSLLKPIPKLTSHNLHFSLFPLSNPNYAPSRVSKYRALSPVGKTESVGSNDNSPQMDYLAEDVVFYKNTVRLVECSMFTSVAGLAYFLSNSLAIENYFGCFSPLSIVITSLRRGIIAGRKTMVATALLLPIVSGPVKALSAYAWFPGFHSGNFVERPK</sequence>
<dbReference type="EMBL" id="JBAMMX010000024">
    <property type="protein sequence ID" value="KAK6916013.1"/>
    <property type="molecule type" value="Genomic_DNA"/>
</dbReference>
<comment type="caution">
    <text evidence="3">The sequence shown here is derived from an EMBL/GenBank/DDBJ whole genome shotgun (WGS) entry which is preliminary data.</text>
</comment>
<name>A0AAN8UFV7_9MAGN</name>
<dbReference type="Proteomes" id="UP001370490">
    <property type="component" value="Unassembled WGS sequence"/>
</dbReference>
<dbReference type="InterPro" id="IPR025131">
    <property type="entry name" value="DUF4057"/>
</dbReference>